<keyword evidence="2" id="KW-1185">Reference proteome</keyword>
<organism evidence="1 2">
    <name type="scientific">Stenotrophomonas capsici</name>
    <dbReference type="NCBI Taxonomy" id="3110230"/>
    <lineage>
        <taxon>Bacteria</taxon>
        <taxon>Pseudomonadati</taxon>
        <taxon>Pseudomonadota</taxon>
        <taxon>Gammaproteobacteria</taxon>
        <taxon>Lysobacterales</taxon>
        <taxon>Lysobacteraceae</taxon>
        <taxon>Stenotrophomonas</taxon>
    </lineage>
</organism>
<sequence>MTSWLLRQLFGKGQHRDLDGPSLAKGDVHQTAVFQLFAWMQWCKKTDIRRGIAACCLPDTGNASTKEGKRDAVSTTDIRAVDWCPLAGVANLPSP</sequence>
<gene>
    <name evidence="1" type="ORF">VA603_05515</name>
</gene>
<evidence type="ECO:0000313" key="1">
    <source>
        <dbReference type="EMBL" id="MEA5666993.1"/>
    </source>
</evidence>
<dbReference type="EMBL" id="JAYFUH010000064">
    <property type="protein sequence ID" value="MEA5666993.1"/>
    <property type="molecule type" value="Genomic_DNA"/>
</dbReference>
<reference evidence="1 2" key="1">
    <citation type="submission" date="2023-12" db="EMBL/GenBank/DDBJ databases">
        <title>Stenotrophomonas guangdongensis sp. nov., isolated from wilted pepper plants (Capsicum annuum).</title>
        <authorList>
            <person name="Qiu M."/>
            <person name="Li Y."/>
            <person name="Liu Q."/>
            <person name="Zhang X."/>
            <person name="Huang Y."/>
            <person name="Guo R."/>
            <person name="Hu M."/>
            <person name="Zhou J."/>
            <person name="Zhou X."/>
        </authorList>
    </citation>
    <scope>NUCLEOTIDE SEQUENCE [LARGE SCALE GENOMIC DNA]</scope>
    <source>
        <strain evidence="1 2">MH1</strain>
    </source>
</reference>
<proteinExistence type="predicted"/>
<comment type="caution">
    <text evidence="1">The sequence shown here is derived from an EMBL/GenBank/DDBJ whole genome shotgun (WGS) entry which is preliminary data.</text>
</comment>
<accession>A0ABU5V0W5</accession>
<dbReference type="RefSeq" id="WP_323438194.1">
    <property type="nucleotide sequence ID" value="NZ_JAYFUH010000064.1"/>
</dbReference>
<dbReference type="Proteomes" id="UP001301653">
    <property type="component" value="Unassembled WGS sequence"/>
</dbReference>
<name>A0ABU5V0W5_9GAMM</name>
<evidence type="ECO:0000313" key="2">
    <source>
        <dbReference type="Proteomes" id="UP001301653"/>
    </source>
</evidence>
<protein>
    <submittedName>
        <fullName evidence="1">Uncharacterized protein</fullName>
    </submittedName>
</protein>